<organism evidence="3 4">
    <name type="scientific">Clavelina lepadiformis</name>
    <name type="common">Light-bulb sea squirt</name>
    <name type="synonym">Ascidia lepadiformis</name>
    <dbReference type="NCBI Taxonomy" id="159417"/>
    <lineage>
        <taxon>Eukaryota</taxon>
        <taxon>Metazoa</taxon>
        <taxon>Chordata</taxon>
        <taxon>Tunicata</taxon>
        <taxon>Ascidiacea</taxon>
        <taxon>Aplousobranchia</taxon>
        <taxon>Clavelinidae</taxon>
        <taxon>Clavelina</taxon>
    </lineage>
</organism>
<dbReference type="EMBL" id="CAWYQH010000174">
    <property type="protein sequence ID" value="CAK8698265.1"/>
    <property type="molecule type" value="Genomic_DNA"/>
</dbReference>
<accession>A0ABP0H6W9</accession>
<evidence type="ECO:0000256" key="1">
    <source>
        <dbReference type="SAM" id="MobiDB-lite"/>
    </source>
</evidence>
<keyword evidence="4" id="KW-1185">Reference proteome</keyword>
<proteinExistence type="predicted"/>
<feature type="compositionally biased region" description="Polar residues" evidence="1">
    <location>
        <begin position="516"/>
        <end position="542"/>
    </location>
</feature>
<feature type="domain" description="UBA" evidence="2">
    <location>
        <begin position="608"/>
        <end position="649"/>
    </location>
</feature>
<feature type="compositionally biased region" description="Polar residues" evidence="1">
    <location>
        <begin position="151"/>
        <end position="160"/>
    </location>
</feature>
<feature type="compositionally biased region" description="Basic residues" evidence="1">
    <location>
        <begin position="29"/>
        <end position="42"/>
    </location>
</feature>
<evidence type="ECO:0000313" key="4">
    <source>
        <dbReference type="Proteomes" id="UP001642483"/>
    </source>
</evidence>
<feature type="compositionally biased region" description="Low complexity" evidence="1">
    <location>
        <begin position="382"/>
        <end position="422"/>
    </location>
</feature>
<feature type="region of interest" description="Disordered" evidence="1">
    <location>
        <begin position="468"/>
        <end position="570"/>
    </location>
</feature>
<reference evidence="3 4" key="1">
    <citation type="submission" date="2024-02" db="EMBL/GenBank/DDBJ databases">
        <authorList>
            <person name="Daric V."/>
            <person name="Darras S."/>
        </authorList>
    </citation>
    <scope>NUCLEOTIDE SEQUENCE [LARGE SCALE GENOMIC DNA]</scope>
</reference>
<feature type="compositionally biased region" description="Pro residues" evidence="1">
    <location>
        <begin position="54"/>
        <end position="79"/>
    </location>
</feature>
<protein>
    <recommendedName>
        <fullName evidence="2">UBA domain-containing protein</fullName>
    </recommendedName>
</protein>
<name>A0ABP0H6W9_CLALP</name>
<feature type="compositionally biased region" description="Polar residues" evidence="1">
    <location>
        <begin position="336"/>
        <end position="358"/>
    </location>
</feature>
<gene>
    <name evidence="3" type="ORF">CVLEPA_LOCUS31719</name>
</gene>
<feature type="compositionally biased region" description="Basic and acidic residues" evidence="1">
    <location>
        <begin position="320"/>
        <end position="330"/>
    </location>
</feature>
<evidence type="ECO:0000313" key="3">
    <source>
        <dbReference type="EMBL" id="CAK8698265.1"/>
    </source>
</evidence>
<dbReference type="CDD" id="cd14328">
    <property type="entry name" value="UBA_TNK1"/>
    <property type="match status" value="1"/>
</dbReference>
<sequence length="659" mass="71943">MKLKAMYTCVTRRPDSDGAYEANETKSYQPKKLHKASKRNSFRPKWQPLSKSPKTPPKTPPKSPCSTPPPPLTPPPPPAKRVTQPVLPPKSVESAPSSPSAILDRRTSPVQLPSPIKPLDVANPFSSMPDIDKSAGGKTEQGKSAYDNRLGSFNSKNSRFNPIPRYDEVASDEFRSSQDDVFSRSSSGWPSDTVANNWNKRFPGSVGDSVDGTAKLLKAFKLTSLQHQAMKGSANTYGTERATTDDDFEELKNEMMKKYGFIGLGCNGISSAGVSTDSISSLSSSSSSLVTTSVDLATATFETVRALCDENKAARVAWSRNDDSDRRSRAEIIIPQRQTPTATITPQYRRTLSTSVTNKPVDWSQIPPLVPPREPVRPQRNSPTQRHSSTPSPTSTAPMTPTGTTSASTCFSSSGHLPSSKSKQLQPSTTAVFSAIPPNMTGPTPVILPIMKDGKQESFTHYYLLDEKSVPKDMRPPQPKPELNGIPRPTPSAKIAPMLRNAGPAPPRPPPPSSSLFRSVSATSKTEQSATPFMSANPGSTYPPSRRSPSSVNGSYHSPHNERLRTMPRYGEMGPGQKVVALQSEVFGVTDEECQSALKLNSWDVPRSINYLKVEQLFRVGIASRENCQQILQAADWDLQSASRLLLEQHQQQQRSSRT</sequence>
<feature type="compositionally biased region" description="Pro residues" evidence="1">
    <location>
        <begin position="504"/>
        <end position="513"/>
    </location>
</feature>
<feature type="region of interest" description="Disordered" evidence="1">
    <location>
        <begin position="317"/>
        <end position="428"/>
    </location>
</feature>
<feature type="region of interest" description="Disordered" evidence="1">
    <location>
        <begin position="1"/>
        <end position="163"/>
    </location>
</feature>
<comment type="caution">
    <text evidence="3">The sequence shown here is derived from an EMBL/GenBank/DDBJ whole genome shotgun (WGS) entry which is preliminary data.</text>
</comment>
<evidence type="ECO:0000259" key="2">
    <source>
        <dbReference type="PROSITE" id="PS50030"/>
    </source>
</evidence>
<dbReference type="InterPro" id="IPR015940">
    <property type="entry name" value="UBA"/>
</dbReference>
<dbReference type="Proteomes" id="UP001642483">
    <property type="component" value="Unassembled WGS sequence"/>
</dbReference>
<dbReference type="PROSITE" id="PS50030">
    <property type="entry name" value="UBA"/>
    <property type="match status" value="1"/>
</dbReference>